<dbReference type="Proteomes" id="UP000240621">
    <property type="component" value="Unassembled WGS sequence"/>
</dbReference>
<dbReference type="AlphaFoldDB" id="A0A2P8CAZ0"/>
<evidence type="ECO:0000313" key="2">
    <source>
        <dbReference type="Proteomes" id="UP000240621"/>
    </source>
</evidence>
<dbReference type="EMBL" id="PYGC01000007">
    <property type="protein sequence ID" value="PSK82092.1"/>
    <property type="molecule type" value="Genomic_DNA"/>
</dbReference>
<evidence type="ECO:0000313" key="1">
    <source>
        <dbReference type="EMBL" id="PSK82092.1"/>
    </source>
</evidence>
<gene>
    <name evidence="1" type="ORF">CLV93_107207</name>
</gene>
<reference evidence="1 2" key="1">
    <citation type="submission" date="2018-03" db="EMBL/GenBank/DDBJ databases">
        <title>Genomic Encyclopedia of Archaeal and Bacterial Type Strains, Phase II (KMG-II): from individual species to whole genera.</title>
        <authorList>
            <person name="Goeker M."/>
        </authorList>
    </citation>
    <scope>NUCLEOTIDE SEQUENCE [LARGE SCALE GENOMIC DNA]</scope>
    <source>
        <strain evidence="1 2">DSM 27267</strain>
    </source>
</reference>
<organism evidence="1 2">
    <name type="scientific">Prolixibacter denitrificans</name>
    <dbReference type="NCBI Taxonomy" id="1541063"/>
    <lineage>
        <taxon>Bacteria</taxon>
        <taxon>Pseudomonadati</taxon>
        <taxon>Bacteroidota</taxon>
        <taxon>Bacteroidia</taxon>
        <taxon>Marinilabiliales</taxon>
        <taxon>Prolixibacteraceae</taxon>
        <taxon>Prolixibacter</taxon>
    </lineage>
</organism>
<comment type="caution">
    <text evidence="1">The sequence shown here is derived from an EMBL/GenBank/DDBJ whole genome shotgun (WGS) entry which is preliminary data.</text>
</comment>
<protein>
    <submittedName>
        <fullName evidence="1">Uncharacterized protein</fullName>
    </submittedName>
</protein>
<dbReference type="RefSeq" id="WP_146142033.1">
    <property type="nucleotide sequence ID" value="NZ_BLAU01000001.1"/>
</dbReference>
<dbReference type="OrthoDB" id="9868931at2"/>
<accession>A0A2P8CAZ0</accession>
<sequence length="219" mass="25449">MMKKRAITGMMVFIFLFAYPGKAGVVDDYSSPQNSPEKLIEIETSLKNSPATQRLVKHWLIGETEGYITAWYYHDKLFLIEECSSEEGGMMKQSYLIDGQQLLMASFLRMEYGYGSQPDEVRFLDTRRCYNDGTLQTMFRRSDFLRHIAGDWTTALDEETNVPFEKVDFRQGAYYATDLRQLEYLRLRWEKHGVLLLMEHASNLQDQPLEATAPLLAQK</sequence>
<name>A0A2P8CAZ0_9BACT</name>
<proteinExistence type="predicted"/>